<dbReference type="AlphaFoldDB" id="A0AAD9QAJ9"/>
<reference evidence="1" key="2">
    <citation type="journal article" date="2023" name="Science">
        <title>Genomic signatures of disease resistance in endangered staghorn corals.</title>
        <authorList>
            <person name="Vollmer S.V."/>
            <person name="Selwyn J.D."/>
            <person name="Despard B.A."/>
            <person name="Roesel C.L."/>
        </authorList>
    </citation>
    <scope>NUCLEOTIDE SEQUENCE</scope>
    <source>
        <strain evidence="1">K2</strain>
    </source>
</reference>
<dbReference type="PANTHER" id="PTHR20921">
    <property type="entry name" value="TRANSMEMBRANE PROTEIN 222"/>
    <property type="match status" value="1"/>
</dbReference>
<evidence type="ECO:0000313" key="2">
    <source>
        <dbReference type="Proteomes" id="UP001249851"/>
    </source>
</evidence>
<dbReference type="Pfam" id="PF05608">
    <property type="entry name" value="RTE1"/>
    <property type="match status" value="1"/>
</dbReference>
<accession>A0AAD9QAJ9</accession>
<organism evidence="1 2">
    <name type="scientific">Acropora cervicornis</name>
    <name type="common">Staghorn coral</name>
    <dbReference type="NCBI Taxonomy" id="6130"/>
    <lineage>
        <taxon>Eukaryota</taxon>
        <taxon>Metazoa</taxon>
        <taxon>Cnidaria</taxon>
        <taxon>Anthozoa</taxon>
        <taxon>Hexacorallia</taxon>
        <taxon>Scleractinia</taxon>
        <taxon>Astrocoeniina</taxon>
        <taxon>Acroporidae</taxon>
        <taxon>Acropora</taxon>
    </lineage>
</organism>
<reference evidence="1" key="1">
    <citation type="journal article" date="2023" name="G3 (Bethesda)">
        <title>Whole genome assembly and annotation of the endangered Caribbean coral Acropora cervicornis.</title>
        <authorList>
            <person name="Selwyn J.D."/>
            <person name="Vollmer S.V."/>
        </authorList>
    </citation>
    <scope>NUCLEOTIDE SEQUENCE</scope>
    <source>
        <strain evidence="1">K2</strain>
    </source>
</reference>
<evidence type="ECO:0000313" key="1">
    <source>
        <dbReference type="EMBL" id="KAK2557741.1"/>
    </source>
</evidence>
<dbReference type="PANTHER" id="PTHR20921:SF0">
    <property type="entry name" value="TRANSMEMBRANE PROTEIN 222"/>
    <property type="match status" value="1"/>
</dbReference>
<proteinExistence type="predicted"/>
<protein>
    <submittedName>
        <fullName evidence="1">Transmembrane protein 222</fullName>
    </submittedName>
</protein>
<keyword evidence="1" id="KW-0812">Transmembrane</keyword>
<comment type="caution">
    <text evidence="1">The sequence shown here is derived from an EMBL/GenBank/DDBJ whole genome shotgun (WGS) entry which is preliminary data.</text>
</comment>
<name>A0AAD9QAJ9_ACRCE</name>
<dbReference type="InterPro" id="IPR008496">
    <property type="entry name" value="TMEM222/RTE1"/>
</dbReference>
<sequence length="167" mass="19337">MDEKLQESTMDPEDTFPKIDVNRSRFPYCIVWTPIPVLTWIFPFIGHMGIGMSSGVIRDFAGPYYVSEDDMAFGKPTKFWRLNPSKTASLQNNWDHNLCCDNCHSHVAMALNTMQYNKSSSWNMVKLCFYMLLYGKYTRSLLEDDDVEDKEITKVVLFTPILLLSPE</sequence>
<gene>
    <name evidence="1" type="ORF">P5673_020106</name>
</gene>
<dbReference type="Proteomes" id="UP001249851">
    <property type="component" value="Unassembled WGS sequence"/>
</dbReference>
<keyword evidence="2" id="KW-1185">Reference proteome</keyword>
<dbReference type="EMBL" id="JARQWQ010000048">
    <property type="protein sequence ID" value="KAK2557741.1"/>
    <property type="molecule type" value="Genomic_DNA"/>
</dbReference>
<keyword evidence="1" id="KW-0472">Membrane</keyword>